<comment type="subcellular location">
    <subcellularLocation>
        <location evidence="6">Cytoplasm</location>
    </subcellularLocation>
</comment>
<comment type="caution">
    <text evidence="10">The sequence shown here is derived from an EMBL/GenBank/DDBJ whole genome shotgun (WGS) entry which is preliminary data.</text>
</comment>
<dbReference type="InterPro" id="IPR013324">
    <property type="entry name" value="RNA_pol_sigma_r3/r4-like"/>
</dbReference>
<dbReference type="InterPro" id="IPR014284">
    <property type="entry name" value="RNA_pol_sigma-70_dom"/>
</dbReference>
<dbReference type="InterPro" id="IPR000943">
    <property type="entry name" value="RNA_pol_sigma70"/>
</dbReference>
<keyword evidence="5 6" id="KW-0804">Transcription</keyword>
<evidence type="ECO:0000256" key="7">
    <source>
        <dbReference type="SAM" id="MobiDB-lite"/>
    </source>
</evidence>
<evidence type="ECO:0000259" key="9">
    <source>
        <dbReference type="PROSITE" id="PS00716"/>
    </source>
</evidence>
<dbReference type="InterPro" id="IPR012761">
    <property type="entry name" value="RNA_pol_sigma_RpoS"/>
</dbReference>
<evidence type="ECO:0000313" key="11">
    <source>
        <dbReference type="Proteomes" id="UP000217830"/>
    </source>
</evidence>
<dbReference type="GO" id="GO:0016987">
    <property type="term" value="F:sigma factor activity"/>
    <property type="evidence" value="ECO:0007669"/>
    <property type="project" value="UniProtKB-UniRule"/>
</dbReference>
<evidence type="ECO:0000256" key="6">
    <source>
        <dbReference type="HAMAP-Rule" id="MF_00959"/>
    </source>
</evidence>
<keyword evidence="1 6" id="KW-0963">Cytoplasm</keyword>
<dbReference type="PRINTS" id="PR00046">
    <property type="entry name" value="SIGMA70FCT"/>
</dbReference>
<dbReference type="HAMAP" id="MF_00959">
    <property type="entry name" value="Sigma70_RpoS"/>
    <property type="match status" value="1"/>
</dbReference>
<evidence type="ECO:0000256" key="5">
    <source>
        <dbReference type="ARBA" id="ARBA00023163"/>
    </source>
</evidence>
<dbReference type="GO" id="GO:0005737">
    <property type="term" value="C:cytoplasm"/>
    <property type="evidence" value="ECO:0007669"/>
    <property type="project" value="UniProtKB-SubCell"/>
</dbReference>
<feature type="region of interest" description="Sigma-70 factor domain-4" evidence="6">
    <location>
        <begin position="269"/>
        <end position="322"/>
    </location>
</feature>
<dbReference type="Proteomes" id="UP000217830">
    <property type="component" value="Unassembled WGS sequence"/>
</dbReference>
<reference evidence="10 11" key="1">
    <citation type="submission" date="2017-08" db="EMBL/GenBank/DDBJ databases">
        <title>Draft Genome Sequence of Pseudomonas moraviensis TYU6, isolated from Taxus cuspidata by using PacBio Single-Molecule Real-Time Technology.</title>
        <authorList>
            <person name="Baek K.-H."/>
            <person name="Mishra A.K."/>
        </authorList>
    </citation>
    <scope>NUCLEOTIDE SEQUENCE [LARGE SCALE GENOMIC DNA]</scope>
    <source>
        <strain evidence="10 11">TYU6</strain>
    </source>
</reference>
<dbReference type="InterPro" id="IPR007624">
    <property type="entry name" value="RNA_pol_sigma70_r3"/>
</dbReference>
<dbReference type="InterPro" id="IPR013325">
    <property type="entry name" value="RNA_pol_sigma_r2"/>
</dbReference>
<accession>A0A2A2PID4</accession>
<dbReference type="InterPro" id="IPR009042">
    <property type="entry name" value="RNA_pol_sigma70_r1_2"/>
</dbReference>
<dbReference type="Pfam" id="PF00140">
    <property type="entry name" value="Sigma70_r1_2"/>
    <property type="match status" value="1"/>
</dbReference>
<comment type="subunit">
    <text evidence="6">Interacts with the RNA polymerase core enzyme.</text>
</comment>
<dbReference type="Pfam" id="PF04545">
    <property type="entry name" value="Sigma70_r4"/>
    <property type="match status" value="1"/>
</dbReference>
<comment type="similarity">
    <text evidence="6">Belongs to the sigma-70 factor family. RpoS subfamily.</text>
</comment>
<feature type="region of interest" description="Sigma-70 factor domain-3" evidence="6">
    <location>
        <begin position="181"/>
        <end position="256"/>
    </location>
</feature>
<dbReference type="PANTHER" id="PTHR30603:SF67">
    <property type="entry name" value="RNA POLYMERASE SIGMA FACTOR RPOS"/>
    <property type="match status" value="1"/>
</dbReference>
<dbReference type="EMBL" id="NRST01000001">
    <property type="protein sequence ID" value="PAW55207.1"/>
    <property type="molecule type" value="Genomic_DNA"/>
</dbReference>
<dbReference type="InterPro" id="IPR036388">
    <property type="entry name" value="WH-like_DNA-bd_sf"/>
</dbReference>
<evidence type="ECO:0000259" key="8">
    <source>
        <dbReference type="PROSITE" id="PS00715"/>
    </source>
</evidence>
<sequence>MALSKEVPEFDIDDEVLLMEAGIDSESSMSNDEGAAPPSVRSKSRQSASLKQHKYIDYTRALDATQLYLNEIGFSPLLSPEEEVHFARLSQSGDPAGRKRMIESNLRLVVKIARRYVNRGLSLLDLIEEGNLGLIRAVEKFDPERGFRFSTYATWWIRQTIERAIMNQTRTIRLPIHVVKELNVYLRAARELTQKLDHEPSPEEIANLLEKPVGEVKRMLGLNERVSSVDVSLGPDSDKTLLDTLTDDRPTDPCELLQDDDLSQSIDQWLSELTDKQREVVVRRFGLRGHESSTLEDVGLEIGLTRERVRQIQVEGLKRLREILEKNGLSSESLFQ</sequence>
<evidence type="ECO:0000256" key="4">
    <source>
        <dbReference type="ARBA" id="ARBA00023125"/>
    </source>
</evidence>
<dbReference type="InterPro" id="IPR050239">
    <property type="entry name" value="Sigma-70_RNA_pol_init_factors"/>
</dbReference>
<dbReference type="PROSITE" id="PS00715">
    <property type="entry name" value="SIGMA70_1"/>
    <property type="match status" value="1"/>
</dbReference>
<dbReference type="FunFam" id="1.10.601.10:FF:000001">
    <property type="entry name" value="RNA polymerase sigma factor SigA"/>
    <property type="match status" value="1"/>
</dbReference>
<proteinExistence type="inferred from homology"/>
<feature type="domain" description="RNA polymerase sigma-70" evidence="8">
    <location>
        <begin position="125"/>
        <end position="138"/>
    </location>
</feature>
<evidence type="ECO:0000256" key="3">
    <source>
        <dbReference type="ARBA" id="ARBA00023082"/>
    </source>
</evidence>
<dbReference type="AlphaFoldDB" id="A0A2A2PID4"/>
<keyword evidence="2 6" id="KW-0805">Transcription regulation</keyword>
<dbReference type="GO" id="GO:0003677">
    <property type="term" value="F:DNA binding"/>
    <property type="evidence" value="ECO:0007669"/>
    <property type="project" value="UniProtKB-UniRule"/>
</dbReference>
<gene>
    <name evidence="6" type="primary">rpoS</name>
    <name evidence="10" type="ORF">CKQ80_07800</name>
</gene>
<dbReference type="PANTHER" id="PTHR30603">
    <property type="entry name" value="RNA POLYMERASE SIGMA FACTOR RPO"/>
    <property type="match status" value="1"/>
</dbReference>
<feature type="region of interest" description="Disordered" evidence="7">
    <location>
        <begin position="23"/>
        <end position="48"/>
    </location>
</feature>
<dbReference type="InterPro" id="IPR007630">
    <property type="entry name" value="RNA_pol_sigma70_r4"/>
</dbReference>
<dbReference type="InterPro" id="IPR007627">
    <property type="entry name" value="RNA_pol_sigma70_r2"/>
</dbReference>
<feature type="region of interest" description="Sigma-70 factor domain-1" evidence="6">
    <location>
        <begin position="63"/>
        <end position="96"/>
    </location>
</feature>
<dbReference type="FunFam" id="1.10.10.10:FF:000046">
    <property type="entry name" value="RNA polymerase sigma factor RpoS"/>
    <property type="match status" value="1"/>
</dbReference>
<dbReference type="Pfam" id="PF04542">
    <property type="entry name" value="Sigma70_r2"/>
    <property type="match status" value="1"/>
</dbReference>
<dbReference type="GO" id="GO:0006352">
    <property type="term" value="P:DNA-templated transcription initiation"/>
    <property type="evidence" value="ECO:0007669"/>
    <property type="project" value="UniProtKB-UniRule"/>
</dbReference>
<dbReference type="Pfam" id="PF04539">
    <property type="entry name" value="Sigma70_r3"/>
    <property type="match status" value="1"/>
</dbReference>
<keyword evidence="11" id="KW-1185">Reference proteome</keyword>
<comment type="function">
    <text evidence="6">Sigma factors are initiation factors that promote the attachment of RNA polymerase to specific initiation sites and are then released. This sigma factor is the master transcriptional regulator of the stationary phase and the general stress response.</text>
</comment>
<dbReference type="NCBIfam" id="TIGR02394">
    <property type="entry name" value="rpoS_proteo"/>
    <property type="match status" value="1"/>
</dbReference>
<feature type="region of interest" description="Sigma-70 factor domain-2" evidence="6">
    <location>
        <begin position="101"/>
        <end position="171"/>
    </location>
</feature>
<dbReference type="SUPFAM" id="SSF88946">
    <property type="entry name" value="Sigma2 domain of RNA polymerase sigma factors"/>
    <property type="match status" value="1"/>
</dbReference>
<dbReference type="RefSeq" id="WP_007964304.1">
    <property type="nucleotide sequence ID" value="NZ_NRSS01000004.1"/>
</dbReference>
<keyword evidence="3 6" id="KW-0731">Sigma factor</keyword>
<dbReference type="FunFam" id="1.10.10.10:FF:000044">
    <property type="entry name" value="RNA polymerase sigma factor RpoS"/>
    <property type="match status" value="1"/>
</dbReference>
<feature type="short sequence motif" description="Interaction with polymerase core subunit RpoC" evidence="6">
    <location>
        <begin position="125"/>
        <end position="128"/>
    </location>
</feature>
<dbReference type="PROSITE" id="PS00716">
    <property type="entry name" value="SIGMA70_2"/>
    <property type="match status" value="1"/>
</dbReference>
<feature type="DNA-binding region" description="H-T-H motif" evidence="6">
    <location>
        <begin position="295"/>
        <end position="314"/>
    </location>
</feature>
<dbReference type="NCBIfam" id="TIGR02937">
    <property type="entry name" value="sigma70-ECF"/>
    <property type="match status" value="1"/>
</dbReference>
<evidence type="ECO:0000313" key="10">
    <source>
        <dbReference type="EMBL" id="PAW55207.1"/>
    </source>
</evidence>
<dbReference type="Gene3D" id="1.10.601.10">
    <property type="entry name" value="RNA Polymerase Primary Sigma Factor"/>
    <property type="match status" value="1"/>
</dbReference>
<keyword evidence="4 6" id="KW-0238">DNA-binding</keyword>
<protein>
    <recommendedName>
        <fullName evidence="6">RNA polymerase sigma factor RpoS</fullName>
    </recommendedName>
    <alternativeName>
        <fullName evidence="6">Sigma S</fullName>
    </alternativeName>
    <alternativeName>
        <fullName evidence="6">Sigma-38</fullName>
    </alternativeName>
</protein>
<feature type="domain" description="RNA polymerase sigma-70" evidence="9">
    <location>
        <begin position="294"/>
        <end position="320"/>
    </location>
</feature>
<evidence type="ECO:0000256" key="2">
    <source>
        <dbReference type="ARBA" id="ARBA00023015"/>
    </source>
</evidence>
<name>A0A2A2PID4_9PSED</name>
<evidence type="ECO:0000256" key="1">
    <source>
        <dbReference type="ARBA" id="ARBA00022490"/>
    </source>
</evidence>
<dbReference type="SUPFAM" id="SSF88659">
    <property type="entry name" value="Sigma3 and sigma4 domains of RNA polymerase sigma factors"/>
    <property type="match status" value="2"/>
</dbReference>
<dbReference type="Gene3D" id="1.10.10.10">
    <property type="entry name" value="Winged helix-like DNA-binding domain superfamily/Winged helix DNA-binding domain"/>
    <property type="match status" value="2"/>
</dbReference>
<dbReference type="CDD" id="cd06171">
    <property type="entry name" value="Sigma70_r4"/>
    <property type="match status" value="1"/>
</dbReference>
<dbReference type="NCBIfam" id="NF004207">
    <property type="entry name" value="PRK05657.1"/>
    <property type="match status" value="1"/>
</dbReference>
<organism evidence="10 11">
    <name type="scientific">Pseudomonas moraviensis</name>
    <dbReference type="NCBI Taxonomy" id="321662"/>
    <lineage>
        <taxon>Bacteria</taxon>
        <taxon>Pseudomonadati</taxon>
        <taxon>Pseudomonadota</taxon>
        <taxon>Gammaproteobacteria</taxon>
        <taxon>Pseudomonadales</taxon>
        <taxon>Pseudomonadaceae</taxon>
        <taxon>Pseudomonas</taxon>
    </lineage>
</organism>